<evidence type="ECO:0000256" key="5">
    <source>
        <dbReference type="ARBA" id="ARBA00022801"/>
    </source>
</evidence>
<gene>
    <name evidence="9" type="ORF">LSS_19982</name>
</gene>
<dbReference type="GO" id="GO:0046872">
    <property type="term" value="F:metal ion binding"/>
    <property type="evidence" value="ECO:0007669"/>
    <property type="project" value="UniProtKB-KW"/>
</dbReference>
<comment type="similarity">
    <text evidence="7">Belongs to the PINc/VapC protein family.</text>
</comment>
<proteinExistence type="inferred from homology"/>
<protein>
    <submittedName>
        <fullName evidence="9">Twitching motility protein PilT</fullName>
    </submittedName>
</protein>
<evidence type="ECO:0000256" key="1">
    <source>
        <dbReference type="ARBA" id="ARBA00001946"/>
    </source>
</evidence>
<organism evidence="9 10">
    <name type="scientific">Leptospira santarosai serovar Shermani str. LT 821</name>
    <dbReference type="NCBI Taxonomy" id="758847"/>
    <lineage>
        <taxon>Bacteria</taxon>
        <taxon>Pseudomonadati</taxon>
        <taxon>Spirochaetota</taxon>
        <taxon>Spirochaetia</taxon>
        <taxon>Leptospirales</taxon>
        <taxon>Leptospiraceae</taxon>
        <taxon>Leptospira</taxon>
    </lineage>
</organism>
<dbReference type="STRING" id="758847.LSS_19982"/>
<dbReference type="RefSeq" id="WP_004463096.1">
    <property type="nucleotide sequence ID" value="NZ_CP006694.1"/>
</dbReference>
<comment type="cofactor">
    <cofactor evidence="1">
        <name>Mg(2+)</name>
        <dbReference type="ChEBI" id="CHEBI:18420"/>
    </cofactor>
</comment>
<keyword evidence="2" id="KW-1277">Toxin-antitoxin system</keyword>
<dbReference type="CDD" id="cd18738">
    <property type="entry name" value="PIN_VapC4-5_FitB-like"/>
    <property type="match status" value="1"/>
</dbReference>
<dbReference type="PATRIC" id="fig|758847.3.peg.4159"/>
<dbReference type="InterPro" id="IPR029060">
    <property type="entry name" value="PIN-like_dom_sf"/>
</dbReference>
<reference evidence="9 10" key="1">
    <citation type="journal article" date="2012" name="Gene">
        <title>Sequence of Leptospira santarosai serovar Shermani genome and prediction of virulence-associated genes.</title>
        <authorList>
            <person name="Chou L.F."/>
            <person name="Chen Y.T."/>
            <person name="Lu C.W."/>
            <person name="Ko Y.C."/>
            <person name="Tang C.Y."/>
            <person name="Pan M.J."/>
            <person name="Tian Y.C."/>
            <person name="Chiu C.H."/>
            <person name="Hung C.C."/>
            <person name="Yang C.W."/>
        </authorList>
    </citation>
    <scope>NUCLEOTIDE SEQUENCE [LARGE SCALE GENOMIC DNA]</scope>
    <source>
        <strain evidence="9">LT 821</strain>
    </source>
</reference>
<keyword evidence="5" id="KW-0378">Hydrolase</keyword>
<dbReference type="KEGG" id="lst:LSS_19982"/>
<accession>K8XVP7</accession>
<sequence length="126" mass="14064">MELKFLLDTNVVIDQLANELPKSGADFIDNLFPAISVVSKIELLGWHKASKEDIERIQTFISLALVLPLEEDVVQETIRLRQAYKIKTPDAIIAATALVHGLTLVSRNVPDFSSISNLNVIDPWKL</sequence>
<evidence type="ECO:0000256" key="7">
    <source>
        <dbReference type="ARBA" id="ARBA00038093"/>
    </source>
</evidence>
<dbReference type="PANTHER" id="PTHR33653:SF1">
    <property type="entry name" value="RIBONUCLEASE VAPC2"/>
    <property type="match status" value="1"/>
</dbReference>
<dbReference type="SUPFAM" id="SSF88723">
    <property type="entry name" value="PIN domain-like"/>
    <property type="match status" value="1"/>
</dbReference>
<name>K8XVP7_9LEPT</name>
<dbReference type="InterPro" id="IPR050556">
    <property type="entry name" value="Type_II_TA_system_RNase"/>
</dbReference>
<dbReference type="GO" id="GO:0004518">
    <property type="term" value="F:nuclease activity"/>
    <property type="evidence" value="ECO:0007669"/>
    <property type="project" value="UniProtKB-KW"/>
</dbReference>
<evidence type="ECO:0000256" key="2">
    <source>
        <dbReference type="ARBA" id="ARBA00022649"/>
    </source>
</evidence>
<dbReference type="Gene3D" id="3.40.50.1010">
    <property type="entry name" value="5'-nuclease"/>
    <property type="match status" value="1"/>
</dbReference>
<dbReference type="PANTHER" id="PTHR33653">
    <property type="entry name" value="RIBONUCLEASE VAPC2"/>
    <property type="match status" value="1"/>
</dbReference>
<evidence type="ECO:0000259" key="8">
    <source>
        <dbReference type="Pfam" id="PF01850"/>
    </source>
</evidence>
<dbReference type="AlphaFoldDB" id="K8XVP7"/>
<evidence type="ECO:0000256" key="4">
    <source>
        <dbReference type="ARBA" id="ARBA00022723"/>
    </source>
</evidence>
<dbReference type="Pfam" id="PF01850">
    <property type="entry name" value="PIN"/>
    <property type="match status" value="1"/>
</dbReference>
<dbReference type="GeneID" id="29741087"/>
<dbReference type="EMBL" id="CP006694">
    <property type="protein sequence ID" value="EKT84976.1"/>
    <property type="molecule type" value="Genomic_DNA"/>
</dbReference>
<keyword evidence="3" id="KW-0540">Nuclease</keyword>
<evidence type="ECO:0000256" key="3">
    <source>
        <dbReference type="ARBA" id="ARBA00022722"/>
    </source>
</evidence>
<evidence type="ECO:0000313" key="10">
    <source>
        <dbReference type="Proteomes" id="UP000035800"/>
    </source>
</evidence>
<evidence type="ECO:0000256" key="6">
    <source>
        <dbReference type="ARBA" id="ARBA00022842"/>
    </source>
</evidence>
<dbReference type="Proteomes" id="UP000035800">
    <property type="component" value="Chromosome I"/>
</dbReference>
<evidence type="ECO:0000313" key="9">
    <source>
        <dbReference type="EMBL" id="EKT84976.1"/>
    </source>
</evidence>
<reference evidence="9 10" key="2">
    <citation type="journal article" date="2014" name="Emerg. Microbes Infect.">
        <title>Potential impact on kidney infection: a whole-genome analysis of Leptospira santarosai serovar Shermani.</title>
        <authorList>
            <person name="Chou L.F."/>
            <person name="Chen T.W."/>
            <person name="Ko Y.C."/>
            <person name="Pan M.J."/>
            <person name="Tian Y.C."/>
            <person name="Chiu C.H."/>
            <person name="Tang P."/>
            <person name="Hung C.C."/>
            <person name="Yang C.W."/>
        </authorList>
    </citation>
    <scope>NUCLEOTIDE SEQUENCE</scope>
    <source>
        <strain evidence="9 10">LT 821</strain>
    </source>
</reference>
<keyword evidence="4" id="KW-0479">Metal-binding</keyword>
<dbReference type="GO" id="GO:0016787">
    <property type="term" value="F:hydrolase activity"/>
    <property type="evidence" value="ECO:0007669"/>
    <property type="project" value="UniProtKB-KW"/>
</dbReference>
<keyword evidence="6" id="KW-0460">Magnesium</keyword>
<feature type="domain" description="PIN" evidence="8">
    <location>
        <begin position="6"/>
        <end position="108"/>
    </location>
</feature>
<dbReference type="InterPro" id="IPR002716">
    <property type="entry name" value="PIN_dom"/>
</dbReference>